<reference evidence="8 9" key="1">
    <citation type="submission" date="2024-03" db="EMBL/GenBank/DDBJ databases">
        <title>High-quality draft genome sequence of Oceanobacter sp. wDCs-4.</title>
        <authorList>
            <person name="Dong C."/>
        </authorList>
    </citation>
    <scope>NUCLEOTIDE SEQUENCE [LARGE SCALE GENOMIC DNA]</scope>
    <source>
        <strain evidence="9">wDCs-4</strain>
    </source>
</reference>
<comment type="caution">
    <text evidence="8">The sequence shown here is derived from an EMBL/GenBank/DDBJ whole genome shotgun (WGS) entry which is preliminary data.</text>
</comment>
<evidence type="ECO:0000256" key="6">
    <source>
        <dbReference type="SAM" id="MobiDB-lite"/>
    </source>
</evidence>
<keyword evidence="5" id="KW-0804">Transcription</keyword>
<dbReference type="InterPro" id="IPR036390">
    <property type="entry name" value="WH_DNA-bd_sf"/>
</dbReference>
<dbReference type="GO" id="GO:0008483">
    <property type="term" value="F:transaminase activity"/>
    <property type="evidence" value="ECO:0007669"/>
    <property type="project" value="UniProtKB-KW"/>
</dbReference>
<dbReference type="InterPro" id="IPR015424">
    <property type="entry name" value="PyrdxlP-dep_Trfase"/>
</dbReference>
<comment type="similarity">
    <text evidence="1">In the C-terminal section; belongs to the class-I pyridoxal-phosphate-dependent aminotransferase family.</text>
</comment>
<evidence type="ECO:0000256" key="3">
    <source>
        <dbReference type="ARBA" id="ARBA00023015"/>
    </source>
</evidence>
<dbReference type="Pfam" id="PF00392">
    <property type="entry name" value="GntR"/>
    <property type="match status" value="1"/>
</dbReference>
<dbReference type="Gene3D" id="3.90.1150.10">
    <property type="entry name" value="Aspartate Aminotransferase, domain 1"/>
    <property type="match status" value="1"/>
</dbReference>
<dbReference type="Gene3D" id="3.40.640.10">
    <property type="entry name" value="Type I PLP-dependent aspartate aminotransferase-like (Major domain)"/>
    <property type="match status" value="1"/>
</dbReference>
<name>A0ABW8NI91_9GAMM</name>
<feature type="region of interest" description="Disordered" evidence="6">
    <location>
        <begin position="69"/>
        <end position="88"/>
    </location>
</feature>
<evidence type="ECO:0000256" key="5">
    <source>
        <dbReference type="ARBA" id="ARBA00023163"/>
    </source>
</evidence>
<dbReference type="CDD" id="cd07377">
    <property type="entry name" value="WHTH_GntR"/>
    <property type="match status" value="1"/>
</dbReference>
<dbReference type="InterPro" id="IPR015421">
    <property type="entry name" value="PyrdxlP-dep_Trfase_major"/>
</dbReference>
<dbReference type="Gene3D" id="1.10.10.10">
    <property type="entry name" value="Winged helix-like DNA-binding domain superfamily/Winged helix DNA-binding domain"/>
    <property type="match status" value="1"/>
</dbReference>
<protein>
    <submittedName>
        <fullName evidence="8">PLP-dependent aminotransferase family protein</fullName>
    </submittedName>
</protein>
<gene>
    <name evidence="8" type="ORF">WG929_09230</name>
</gene>
<dbReference type="InterPro" id="IPR000524">
    <property type="entry name" value="Tscrpt_reg_HTH_GntR"/>
</dbReference>
<dbReference type="CDD" id="cd00609">
    <property type="entry name" value="AAT_like"/>
    <property type="match status" value="1"/>
</dbReference>
<dbReference type="InterPro" id="IPR036388">
    <property type="entry name" value="WH-like_DNA-bd_sf"/>
</dbReference>
<sequence length="491" mass="54466">MKPDFRYQQLEQTLLQGIEQQRWPPGTRLPSIRTLCQQHQLSKATVVHALQRLEARGLLEARPKSGYYVSHRPANPRLSNTRPATSVPAPQLKIDAPRAVNVSELFLDIMRRSAAFDLLPERSSDDLPPGIVILNRALGRALRRQRGDDFQYYDDPAGLPMLREQLAQQLQRRGCNLTNEQLCITSGCQHALFLALMASCQKGDVVAVEAPGFYGVLQLLQQLQLQAVEVPTSTTTGMDIDALEVILQRWPVRACVVAPAFATPGGALLPDNARQQLLNLAEQHNLAIIEDDIYADTAFNRVPDPLKARDLSGRVMLCSSFSKSLSRDLRLGWISGGRWHADILRLKLVTQLASSRYLQQGVADFLADGSYASHLRRQRYQLRQQRDQLLSVLSQWPGAPQFSAPDGGLALWLELGTDTTNPPHSPKRQINTLALYPEALAHGVIITPGPLFSASGQFTNAIRLSFAHAWTAPRRAALQRLSLLLNGSSTE</sequence>
<dbReference type="Pfam" id="PF00155">
    <property type="entry name" value="Aminotran_1_2"/>
    <property type="match status" value="1"/>
</dbReference>
<dbReference type="PROSITE" id="PS50949">
    <property type="entry name" value="HTH_GNTR"/>
    <property type="match status" value="1"/>
</dbReference>
<accession>A0ABW8NI91</accession>
<proteinExistence type="inferred from homology"/>
<dbReference type="SMART" id="SM00345">
    <property type="entry name" value="HTH_GNTR"/>
    <property type="match status" value="1"/>
</dbReference>
<dbReference type="PANTHER" id="PTHR46577:SF2">
    <property type="entry name" value="TRANSCRIPTIONAL REGULATORY PROTEIN"/>
    <property type="match status" value="1"/>
</dbReference>
<evidence type="ECO:0000256" key="1">
    <source>
        <dbReference type="ARBA" id="ARBA00005384"/>
    </source>
</evidence>
<evidence type="ECO:0000313" key="9">
    <source>
        <dbReference type="Proteomes" id="UP001620597"/>
    </source>
</evidence>
<dbReference type="InterPro" id="IPR004839">
    <property type="entry name" value="Aminotransferase_I/II_large"/>
</dbReference>
<dbReference type="InterPro" id="IPR051446">
    <property type="entry name" value="HTH_trans_reg/aminotransferase"/>
</dbReference>
<dbReference type="EMBL" id="JBBKTX010000009">
    <property type="protein sequence ID" value="MFK4752586.1"/>
    <property type="molecule type" value="Genomic_DNA"/>
</dbReference>
<dbReference type="Proteomes" id="UP001620597">
    <property type="component" value="Unassembled WGS sequence"/>
</dbReference>
<dbReference type="SUPFAM" id="SSF53383">
    <property type="entry name" value="PLP-dependent transferases"/>
    <property type="match status" value="1"/>
</dbReference>
<evidence type="ECO:0000256" key="4">
    <source>
        <dbReference type="ARBA" id="ARBA00023125"/>
    </source>
</evidence>
<evidence type="ECO:0000256" key="2">
    <source>
        <dbReference type="ARBA" id="ARBA00022898"/>
    </source>
</evidence>
<keyword evidence="9" id="KW-1185">Reference proteome</keyword>
<keyword evidence="8" id="KW-0808">Transferase</keyword>
<keyword evidence="8" id="KW-0032">Aminotransferase</keyword>
<evidence type="ECO:0000259" key="7">
    <source>
        <dbReference type="PROSITE" id="PS50949"/>
    </source>
</evidence>
<organism evidence="8 9">
    <name type="scientific">Oceanobacter antarcticus</name>
    <dbReference type="NCBI Taxonomy" id="3133425"/>
    <lineage>
        <taxon>Bacteria</taxon>
        <taxon>Pseudomonadati</taxon>
        <taxon>Pseudomonadota</taxon>
        <taxon>Gammaproteobacteria</taxon>
        <taxon>Oceanospirillales</taxon>
        <taxon>Oceanospirillaceae</taxon>
        <taxon>Oceanobacter</taxon>
    </lineage>
</organism>
<evidence type="ECO:0000313" key="8">
    <source>
        <dbReference type="EMBL" id="MFK4752586.1"/>
    </source>
</evidence>
<keyword evidence="3" id="KW-0805">Transcription regulation</keyword>
<dbReference type="InterPro" id="IPR015422">
    <property type="entry name" value="PyrdxlP-dep_Trfase_small"/>
</dbReference>
<keyword evidence="2" id="KW-0663">Pyridoxal phosphate</keyword>
<keyword evidence="4" id="KW-0238">DNA-binding</keyword>
<dbReference type="PANTHER" id="PTHR46577">
    <property type="entry name" value="HTH-TYPE TRANSCRIPTIONAL REGULATORY PROTEIN GABR"/>
    <property type="match status" value="1"/>
</dbReference>
<feature type="domain" description="HTH gntR-type" evidence="7">
    <location>
        <begin position="4"/>
        <end position="72"/>
    </location>
</feature>
<dbReference type="RefSeq" id="WP_369854434.1">
    <property type="nucleotide sequence ID" value="NZ_JBBKTX010000009.1"/>
</dbReference>
<dbReference type="SUPFAM" id="SSF46785">
    <property type="entry name" value="Winged helix' DNA-binding domain"/>
    <property type="match status" value="1"/>
</dbReference>